<keyword evidence="2" id="KW-0548">Nucleotidyltransferase</keyword>
<dbReference type="GO" id="GO:0003964">
    <property type="term" value="F:RNA-directed DNA polymerase activity"/>
    <property type="evidence" value="ECO:0007669"/>
    <property type="project" value="UniProtKB-KW"/>
</dbReference>
<sequence>IRLKARLYEVMEGVLYKRSFLTPWLRCVGPLQAEYVMKEIHEGSCSMHAGPRSVVAKAIRLGYFWPTMHRDAQDMIRKCSDYQIHRPVTRHPQQPLTPITALWSFYKWGIDIAGPFPEGPGKVKFLIVAMDYFTKWIEAKAVATITGGQVKKFVWDNIVCRFGISGEIISDNG</sequence>
<protein>
    <submittedName>
        <fullName evidence="2">Reverse transcriptase domain-containing protein</fullName>
    </submittedName>
</protein>
<dbReference type="Gene3D" id="1.10.340.70">
    <property type="match status" value="1"/>
</dbReference>
<dbReference type="AlphaFoldDB" id="A0A699TSP0"/>
<evidence type="ECO:0000259" key="1">
    <source>
        <dbReference type="PROSITE" id="PS50994"/>
    </source>
</evidence>
<dbReference type="PROSITE" id="PS50994">
    <property type="entry name" value="INTEGRASE"/>
    <property type="match status" value="1"/>
</dbReference>
<name>A0A699TSP0_TANCI</name>
<organism evidence="2">
    <name type="scientific">Tanacetum cinerariifolium</name>
    <name type="common">Dalmatian daisy</name>
    <name type="synonym">Chrysanthemum cinerariifolium</name>
    <dbReference type="NCBI Taxonomy" id="118510"/>
    <lineage>
        <taxon>Eukaryota</taxon>
        <taxon>Viridiplantae</taxon>
        <taxon>Streptophyta</taxon>
        <taxon>Embryophyta</taxon>
        <taxon>Tracheophyta</taxon>
        <taxon>Spermatophyta</taxon>
        <taxon>Magnoliopsida</taxon>
        <taxon>eudicotyledons</taxon>
        <taxon>Gunneridae</taxon>
        <taxon>Pentapetalae</taxon>
        <taxon>asterids</taxon>
        <taxon>campanulids</taxon>
        <taxon>Asterales</taxon>
        <taxon>Asteraceae</taxon>
        <taxon>Asteroideae</taxon>
        <taxon>Anthemideae</taxon>
        <taxon>Anthemidinae</taxon>
        <taxon>Tanacetum</taxon>
    </lineage>
</organism>
<accession>A0A699TSP0</accession>
<comment type="caution">
    <text evidence="2">The sequence shown here is derived from an EMBL/GenBank/DDBJ whole genome shotgun (WGS) entry which is preliminary data.</text>
</comment>
<keyword evidence="2" id="KW-0808">Transferase</keyword>
<gene>
    <name evidence="2" type="ORF">Tci_885804</name>
</gene>
<dbReference type="Pfam" id="PF17921">
    <property type="entry name" value="Integrase_H2C2"/>
    <property type="match status" value="1"/>
</dbReference>
<dbReference type="PANTHER" id="PTHR47266">
    <property type="entry name" value="ENDONUCLEASE-RELATED"/>
    <property type="match status" value="1"/>
</dbReference>
<feature type="domain" description="Integrase catalytic" evidence="1">
    <location>
        <begin position="94"/>
        <end position="173"/>
    </location>
</feature>
<dbReference type="InterPro" id="IPR041588">
    <property type="entry name" value="Integrase_H2C2"/>
</dbReference>
<dbReference type="EMBL" id="BKCJ011275084">
    <property type="protein sequence ID" value="GFD13835.1"/>
    <property type="molecule type" value="Genomic_DNA"/>
</dbReference>
<keyword evidence="2" id="KW-0695">RNA-directed DNA polymerase</keyword>
<dbReference type="GO" id="GO:0015074">
    <property type="term" value="P:DNA integration"/>
    <property type="evidence" value="ECO:0007669"/>
    <property type="project" value="InterPro"/>
</dbReference>
<feature type="non-terminal residue" evidence="2">
    <location>
        <position position="1"/>
    </location>
</feature>
<reference evidence="2" key="1">
    <citation type="journal article" date="2019" name="Sci. Rep.">
        <title>Draft genome of Tanacetum cinerariifolium, the natural source of mosquito coil.</title>
        <authorList>
            <person name="Yamashiro T."/>
            <person name="Shiraishi A."/>
            <person name="Satake H."/>
            <person name="Nakayama K."/>
        </authorList>
    </citation>
    <scope>NUCLEOTIDE SEQUENCE</scope>
</reference>
<dbReference type="InterPro" id="IPR012337">
    <property type="entry name" value="RNaseH-like_sf"/>
</dbReference>
<dbReference type="SUPFAM" id="SSF53098">
    <property type="entry name" value="Ribonuclease H-like"/>
    <property type="match status" value="1"/>
</dbReference>
<dbReference type="GO" id="GO:0003676">
    <property type="term" value="F:nucleic acid binding"/>
    <property type="evidence" value="ECO:0007669"/>
    <property type="project" value="InterPro"/>
</dbReference>
<evidence type="ECO:0000313" key="2">
    <source>
        <dbReference type="EMBL" id="GFD13835.1"/>
    </source>
</evidence>
<dbReference type="InterPro" id="IPR036397">
    <property type="entry name" value="RNaseH_sf"/>
</dbReference>
<proteinExistence type="predicted"/>
<dbReference type="Gene3D" id="3.30.420.10">
    <property type="entry name" value="Ribonuclease H-like superfamily/Ribonuclease H"/>
    <property type="match status" value="1"/>
</dbReference>
<dbReference type="InterPro" id="IPR052160">
    <property type="entry name" value="Gypsy_RT_Integrase-like"/>
</dbReference>
<dbReference type="InterPro" id="IPR001584">
    <property type="entry name" value="Integrase_cat-core"/>
</dbReference>